<feature type="region of interest" description="Disordered" evidence="10">
    <location>
        <begin position="1"/>
        <end position="22"/>
    </location>
</feature>
<comment type="subcellular location">
    <subcellularLocation>
        <location evidence="1">Nucleus</location>
    </subcellularLocation>
</comment>
<evidence type="ECO:0000313" key="12">
    <source>
        <dbReference type="RefSeq" id="XP_002736228.1"/>
    </source>
</evidence>
<evidence type="ECO:0000256" key="10">
    <source>
        <dbReference type="SAM" id="MobiDB-lite"/>
    </source>
</evidence>
<name>A0ABM0GS92_SACKO</name>
<keyword evidence="4" id="KW-0805">Transcription regulation</keyword>
<keyword evidence="11" id="KW-1185">Reference proteome</keyword>
<dbReference type="PANTHER" id="PTHR31705:SF4">
    <property type="entry name" value="MEDIATOR OF RNA POLYMERASE II TRANSCRIPTION SUBUNIT 30"/>
    <property type="match status" value="1"/>
</dbReference>
<keyword evidence="6" id="KW-0804">Transcription</keyword>
<protein>
    <recommendedName>
        <fullName evidence="3">Mediator of RNA polymerase II transcription subunit 30</fullName>
    </recommendedName>
    <alternativeName>
        <fullName evidence="9">Mediator complex subunit 30</fullName>
    </alternativeName>
</protein>
<dbReference type="InterPro" id="IPR021019">
    <property type="entry name" value="Mediator_Med30_met"/>
</dbReference>
<comment type="similarity">
    <text evidence="2">Belongs to the Mediator complex subunit 30 family.</text>
</comment>
<evidence type="ECO:0000256" key="2">
    <source>
        <dbReference type="ARBA" id="ARBA00010606"/>
    </source>
</evidence>
<comment type="function">
    <text evidence="8">Component of the Mediator complex, a coactivator involved in the regulated transcription of nearly all RNA polymerase II-dependent genes. Mediator functions as a bridge to convey information from gene-specific regulatory proteins to the basal RNA polymerase II transcription machinery. Mediator is recruited to promoters by direct interactions with regulatory proteins and serves as a scaffold for the assembly of a functional preinitiation complex with RNA polymerase II and the general transcription factors.</text>
</comment>
<dbReference type="Pfam" id="PF11315">
    <property type="entry name" value="Med30"/>
    <property type="match status" value="1"/>
</dbReference>
<evidence type="ECO:0000256" key="6">
    <source>
        <dbReference type="ARBA" id="ARBA00023163"/>
    </source>
</evidence>
<gene>
    <name evidence="12" type="primary">LOC100374779</name>
</gene>
<sequence length="178" mass="20310">MAGHHPGHPGPPGFGVGGPNPQTKEVNTASLCRIGQETVQDILIKTTEIFNVLKTTQLPNGVSSSPANHQERHVKLQEYLRNISMLFKKLRLVYEKCNENCAGLDHTNPEELIPWLEEDSEVKPEHMPPTTEKFYFAKEEQKDIIEKIRAKNTQLKTIMDQLRSLMWDVNVMMMMSKT</sequence>
<keyword evidence="5" id="KW-0010">Activator</keyword>
<evidence type="ECO:0000256" key="3">
    <source>
        <dbReference type="ARBA" id="ARBA00019664"/>
    </source>
</evidence>
<dbReference type="GeneID" id="100374779"/>
<keyword evidence="7" id="KW-0539">Nucleus</keyword>
<evidence type="ECO:0000256" key="9">
    <source>
        <dbReference type="ARBA" id="ARBA00031981"/>
    </source>
</evidence>
<accession>A0ABM0GS92</accession>
<reference evidence="12" key="1">
    <citation type="submission" date="2025-08" db="UniProtKB">
        <authorList>
            <consortium name="RefSeq"/>
        </authorList>
    </citation>
    <scope>IDENTIFICATION</scope>
    <source>
        <tissue evidence="12">Testes</tissue>
    </source>
</reference>
<dbReference type="Proteomes" id="UP000694865">
    <property type="component" value="Unplaced"/>
</dbReference>
<evidence type="ECO:0000256" key="4">
    <source>
        <dbReference type="ARBA" id="ARBA00023015"/>
    </source>
</evidence>
<proteinExistence type="inferred from homology"/>
<dbReference type="PANTHER" id="PTHR31705">
    <property type="entry name" value="MEDIATOR OF RNA POLYMERASE II TRANSCRIPTION SUBUNIT 30"/>
    <property type="match status" value="1"/>
</dbReference>
<evidence type="ECO:0000313" key="11">
    <source>
        <dbReference type="Proteomes" id="UP000694865"/>
    </source>
</evidence>
<evidence type="ECO:0000256" key="5">
    <source>
        <dbReference type="ARBA" id="ARBA00023159"/>
    </source>
</evidence>
<organism evidence="11 12">
    <name type="scientific">Saccoglossus kowalevskii</name>
    <name type="common">Acorn worm</name>
    <dbReference type="NCBI Taxonomy" id="10224"/>
    <lineage>
        <taxon>Eukaryota</taxon>
        <taxon>Metazoa</taxon>
        <taxon>Hemichordata</taxon>
        <taxon>Enteropneusta</taxon>
        <taxon>Harrimaniidae</taxon>
        <taxon>Saccoglossus</taxon>
    </lineage>
</organism>
<dbReference type="RefSeq" id="XP_002736228.1">
    <property type="nucleotide sequence ID" value="XM_002736182.2"/>
</dbReference>
<evidence type="ECO:0000256" key="7">
    <source>
        <dbReference type="ARBA" id="ARBA00023242"/>
    </source>
</evidence>
<evidence type="ECO:0000256" key="8">
    <source>
        <dbReference type="ARBA" id="ARBA00025687"/>
    </source>
</evidence>
<evidence type="ECO:0000256" key="1">
    <source>
        <dbReference type="ARBA" id="ARBA00004123"/>
    </source>
</evidence>